<gene>
    <name evidence="2" type="ORF">GCM10008938_44930</name>
</gene>
<evidence type="ECO:0008006" key="4">
    <source>
        <dbReference type="Google" id="ProtNLM"/>
    </source>
</evidence>
<dbReference type="EMBL" id="BMOD01000028">
    <property type="protein sequence ID" value="GGJ53925.1"/>
    <property type="molecule type" value="Genomic_DNA"/>
</dbReference>
<name>A0ABQ2DD07_9DEIO</name>
<dbReference type="Proteomes" id="UP000632222">
    <property type="component" value="Unassembled WGS sequence"/>
</dbReference>
<protein>
    <recommendedName>
        <fullName evidence="4">Copper amine oxidase-like N-terminal domain-containing protein</fullName>
    </recommendedName>
</protein>
<evidence type="ECO:0000256" key="1">
    <source>
        <dbReference type="SAM" id="SignalP"/>
    </source>
</evidence>
<comment type="caution">
    <text evidence="2">The sequence shown here is derived from an EMBL/GenBank/DDBJ whole genome shotgun (WGS) entry which is preliminary data.</text>
</comment>
<keyword evidence="1" id="KW-0732">Signal</keyword>
<accession>A0ABQ2DD07</accession>
<keyword evidence="3" id="KW-1185">Reference proteome</keyword>
<proteinExistence type="predicted"/>
<dbReference type="RefSeq" id="WP_189007346.1">
    <property type="nucleotide sequence ID" value="NZ_BMOD01000028.1"/>
</dbReference>
<evidence type="ECO:0000313" key="2">
    <source>
        <dbReference type="EMBL" id="GGJ53925.1"/>
    </source>
</evidence>
<evidence type="ECO:0000313" key="3">
    <source>
        <dbReference type="Proteomes" id="UP000632222"/>
    </source>
</evidence>
<reference evidence="3" key="1">
    <citation type="journal article" date="2019" name="Int. J. Syst. Evol. Microbiol.">
        <title>The Global Catalogue of Microorganisms (GCM) 10K type strain sequencing project: providing services to taxonomists for standard genome sequencing and annotation.</title>
        <authorList>
            <consortium name="The Broad Institute Genomics Platform"/>
            <consortium name="The Broad Institute Genome Sequencing Center for Infectious Disease"/>
            <person name="Wu L."/>
            <person name="Ma J."/>
        </authorList>
    </citation>
    <scope>NUCLEOTIDE SEQUENCE [LARGE SCALE GENOMIC DNA]</scope>
    <source>
        <strain evidence="3">JCM 14370</strain>
    </source>
</reference>
<feature type="signal peptide" evidence="1">
    <location>
        <begin position="1"/>
        <end position="18"/>
    </location>
</feature>
<feature type="chain" id="PRO_5045826410" description="Copper amine oxidase-like N-terminal domain-containing protein" evidence="1">
    <location>
        <begin position="19"/>
        <end position="209"/>
    </location>
</feature>
<organism evidence="2 3">
    <name type="scientific">Deinococcus roseus</name>
    <dbReference type="NCBI Taxonomy" id="392414"/>
    <lineage>
        <taxon>Bacteria</taxon>
        <taxon>Thermotogati</taxon>
        <taxon>Deinococcota</taxon>
        <taxon>Deinococci</taxon>
        <taxon>Deinococcales</taxon>
        <taxon>Deinococcaceae</taxon>
        <taxon>Deinococcus</taxon>
    </lineage>
</organism>
<sequence length="209" mass="22780">MKPTFLVAAALLMGSALAANTVKLNINGQVIEAPVVKVNGKDVVQVPLDFLQSAGALFTGGSNQVDALQGCVNQDLFNGVWRLKVGEQHQQTDDDEYWFTEFTVSNGSKYNLFLSQYIDSDKITVVDAAGKISSENYIFEAVKNQVAGPQLPPGGSIKLRLATRLRTITPPLSKILIQIDATRVPNGANIKKLPFVKTPNFRIDMTCKK</sequence>